<gene>
    <name evidence="2" type="ORF">SAMN05421811_10410</name>
</gene>
<reference evidence="2 3" key="1">
    <citation type="submission" date="2016-10" db="EMBL/GenBank/DDBJ databases">
        <authorList>
            <person name="de Groot N.N."/>
        </authorList>
    </citation>
    <scope>NUCLEOTIDE SEQUENCE [LARGE SCALE GENOMIC DNA]</scope>
    <source>
        <strain evidence="2 3">CGMCC 4.5598</strain>
    </source>
</reference>
<accession>A0A1I0GXL3</accession>
<sequence length="444" mass="48016">MRLTPHMLPKEVFAELASGGGGRDAVGRLWAAQDSKRLLLLRGVRDLAPEDVAARVRRAYDLLADIQEAAPEVTRALLRYPTVGSWGLRTLQALAGEAPPAAWQDPAAMASLAAVAAIRAGRTATVEVPVLDGAVVLPSLGRALVPGGERTAVVLTADGEAEISVGGVTVRVGDDPSWEGLRRIRAEHRGVAVEFVVDDVDPGRMPGAQRTEERLSETDLRRWAMILQPAWEILVERHPLAAEEIDAVVTVLTPLIEPDHGTASATSKLALGNIGISMQPDPHSFAVTLAHESQHAKLSGLLDLIPLTEPDHGGRYYAPWRNDPRPLGGLLQGAYAHLGIAAFWEVERHEPHPEELLLRAHTEFTLWRDGTEAVIRTLRASGRLTREGELFTAEMADTVAAMGEKNVPAEAARRARRSAGWHLAGWRERNGEPPSHPVPSLTDS</sequence>
<feature type="region of interest" description="Disordered" evidence="1">
    <location>
        <begin position="423"/>
        <end position="444"/>
    </location>
</feature>
<dbReference type="InterPro" id="IPR026337">
    <property type="entry name" value="AKG_HExxH"/>
</dbReference>
<dbReference type="NCBIfam" id="TIGR04267">
    <property type="entry name" value="mod_HExxH"/>
    <property type="match status" value="1"/>
</dbReference>
<keyword evidence="3" id="KW-1185">Reference proteome</keyword>
<evidence type="ECO:0000313" key="2">
    <source>
        <dbReference type="EMBL" id="SET75986.1"/>
    </source>
</evidence>
<proteinExistence type="predicted"/>
<dbReference type="Proteomes" id="UP000199361">
    <property type="component" value="Unassembled WGS sequence"/>
</dbReference>
<organism evidence="2 3">
    <name type="scientific">Nonomuraea wenchangensis</name>
    <dbReference type="NCBI Taxonomy" id="568860"/>
    <lineage>
        <taxon>Bacteria</taxon>
        <taxon>Bacillati</taxon>
        <taxon>Actinomycetota</taxon>
        <taxon>Actinomycetes</taxon>
        <taxon>Streptosporangiales</taxon>
        <taxon>Streptosporangiaceae</taxon>
        <taxon>Nonomuraea</taxon>
    </lineage>
</organism>
<protein>
    <submittedName>
        <fullName evidence="2">HEXXH motif-containing protein</fullName>
    </submittedName>
</protein>
<dbReference type="STRING" id="568860.SAMN05421811_10410"/>
<dbReference type="AlphaFoldDB" id="A0A1I0GXL3"/>
<dbReference type="RefSeq" id="WP_245774751.1">
    <property type="nucleotide sequence ID" value="NZ_FOHX01000004.1"/>
</dbReference>
<dbReference type="EMBL" id="FOHX01000004">
    <property type="protein sequence ID" value="SET75986.1"/>
    <property type="molecule type" value="Genomic_DNA"/>
</dbReference>
<evidence type="ECO:0000256" key="1">
    <source>
        <dbReference type="SAM" id="MobiDB-lite"/>
    </source>
</evidence>
<name>A0A1I0GXL3_9ACTN</name>
<evidence type="ECO:0000313" key="3">
    <source>
        <dbReference type="Proteomes" id="UP000199361"/>
    </source>
</evidence>